<reference evidence="9" key="1">
    <citation type="journal article" date="2020" name="Stud. Mycol.">
        <title>101 Dothideomycetes genomes: A test case for predicting lifestyles and emergence of pathogens.</title>
        <authorList>
            <person name="Haridas S."/>
            <person name="Albert R."/>
            <person name="Binder M."/>
            <person name="Bloem J."/>
            <person name="LaButti K."/>
            <person name="Salamov A."/>
            <person name="Andreopoulos B."/>
            <person name="Baker S."/>
            <person name="Barry K."/>
            <person name="Bills G."/>
            <person name="Bluhm B."/>
            <person name="Cannon C."/>
            <person name="Castanera R."/>
            <person name="Culley D."/>
            <person name="Daum C."/>
            <person name="Ezra D."/>
            <person name="Gonzalez J."/>
            <person name="Henrissat B."/>
            <person name="Kuo A."/>
            <person name="Liang C."/>
            <person name="Lipzen A."/>
            <person name="Lutzoni F."/>
            <person name="Magnuson J."/>
            <person name="Mondo S."/>
            <person name="Nolan M."/>
            <person name="Ohm R."/>
            <person name="Pangilinan J."/>
            <person name="Park H.-J."/>
            <person name="Ramirez L."/>
            <person name="Alfaro M."/>
            <person name="Sun H."/>
            <person name="Tritt A."/>
            <person name="Yoshinaga Y."/>
            <person name="Zwiers L.-H."/>
            <person name="Turgeon B."/>
            <person name="Goodwin S."/>
            <person name="Spatafora J."/>
            <person name="Crous P."/>
            <person name="Grigoriev I."/>
        </authorList>
    </citation>
    <scope>NUCLEOTIDE SEQUENCE [LARGE SCALE GENOMIC DNA]</scope>
    <source>
        <strain evidence="9">CBS 304.66</strain>
    </source>
</reference>
<feature type="region of interest" description="Disordered" evidence="7">
    <location>
        <begin position="307"/>
        <end position="327"/>
    </location>
</feature>
<dbReference type="EMBL" id="ML986666">
    <property type="protein sequence ID" value="KAF2261086.1"/>
    <property type="molecule type" value="Genomic_DNA"/>
</dbReference>
<evidence type="ECO:0000313" key="9">
    <source>
        <dbReference type="Proteomes" id="UP000800093"/>
    </source>
</evidence>
<feature type="compositionally biased region" description="Basic and acidic residues" evidence="7">
    <location>
        <begin position="1"/>
        <end position="13"/>
    </location>
</feature>
<dbReference type="GO" id="GO:0000428">
    <property type="term" value="C:DNA-directed RNA polymerase complex"/>
    <property type="evidence" value="ECO:0007669"/>
    <property type="project" value="UniProtKB-KW"/>
</dbReference>
<comment type="similarity">
    <text evidence="2">Belongs to the eukaryotic RPA49/POLR1E RNA polymerase subunit family.</text>
</comment>
<dbReference type="OrthoDB" id="532500at2759"/>
<dbReference type="PANTHER" id="PTHR14440">
    <property type="entry name" value="DNA-DIRECTED RNA POLYMERASE I SUBUNIT RPA49"/>
    <property type="match status" value="1"/>
</dbReference>
<name>A0A9P4N6V7_9PLEO</name>
<dbReference type="Proteomes" id="UP000800093">
    <property type="component" value="Unassembled WGS sequence"/>
</dbReference>
<sequence length="441" mass="48493">MSEKKRKRRDEGGGRPSKKAAIAPQSGTLRVEFMEKNGAPGPVLAATPGLHYPAQILFKPYASRGHHPELLLQSSEHPRLDYTALEEKDGSSDSFLKDYIGVFDPATGKLQVVEVPKLTVRSTLRSETEEMREQIARMEAAKETMTARKHALAAEFGSKKSRKAIADITENAIMRSKAGDPNAGPKNEAVASAVLHGMADSTAVMPTKKELAAAVDSSKPRPQPNLAAEYPADVYTIDTIVGSELMRLIEIKDWVDATAQGMAVQVASKFVAKRILKLAQTKEFQKLKVLRYIQLCINFNAALKTKNSKGPRQIPPKDKLVSAMGPSTPGPVADAIRRKFASEANNMPRWHIDNLMTHIAAAALIVDNFEVDVNDIRDDLRLGNREIKQYFYELGCKVAPPTEAERAGLKISKAEAVNHTIAKLKLPLQFPKMKVGRTSRK</sequence>
<proteinExistence type="inferred from homology"/>
<dbReference type="GO" id="GO:0006351">
    <property type="term" value="P:DNA-templated transcription"/>
    <property type="evidence" value="ECO:0007669"/>
    <property type="project" value="InterPro"/>
</dbReference>
<evidence type="ECO:0000256" key="6">
    <source>
        <dbReference type="SAM" id="Coils"/>
    </source>
</evidence>
<evidence type="ECO:0000256" key="2">
    <source>
        <dbReference type="ARBA" id="ARBA00009430"/>
    </source>
</evidence>
<protein>
    <submittedName>
        <fullName evidence="8">DNA-directed RNA polymeras-like protein I 49 kDa polypeptide</fullName>
    </submittedName>
</protein>
<dbReference type="GO" id="GO:0003677">
    <property type="term" value="F:DNA binding"/>
    <property type="evidence" value="ECO:0007669"/>
    <property type="project" value="InterPro"/>
</dbReference>
<feature type="coiled-coil region" evidence="6">
    <location>
        <begin position="121"/>
        <end position="155"/>
    </location>
</feature>
<organism evidence="8 9">
    <name type="scientific">Lojkania enalia</name>
    <dbReference type="NCBI Taxonomy" id="147567"/>
    <lineage>
        <taxon>Eukaryota</taxon>
        <taxon>Fungi</taxon>
        <taxon>Dikarya</taxon>
        <taxon>Ascomycota</taxon>
        <taxon>Pezizomycotina</taxon>
        <taxon>Dothideomycetes</taxon>
        <taxon>Pleosporomycetidae</taxon>
        <taxon>Pleosporales</taxon>
        <taxon>Pleosporales incertae sedis</taxon>
        <taxon>Lojkania</taxon>
    </lineage>
</organism>
<feature type="region of interest" description="Disordered" evidence="7">
    <location>
        <begin position="1"/>
        <end position="29"/>
    </location>
</feature>
<evidence type="ECO:0000313" key="8">
    <source>
        <dbReference type="EMBL" id="KAF2261086.1"/>
    </source>
</evidence>
<gene>
    <name evidence="8" type="ORF">CC78DRAFT_535980</name>
</gene>
<keyword evidence="5" id="KW-0539">Nucleus</keyword>
<dbReference type="InterPro" id="IPR009668">
    <property type="entry name" value="RNA_pol-assoc_fac_A49-like"/>
</dbReference>
<keyword evidence="3" id="KW-0240">DNA-directed RNA polymerase</keyword>
<keyword evidence="6" id="KW-0175">Coiled coil</keyword>
<evidence type="ECO:0000256" key="5">
    <source>
        <dbReference type="ARBA" id="ARBA00023242"/>
    </source>
</evidence>
<evidence type="ECO:0000256" key="4">
    <source>
        <dbReference type="ARBA" id="ARBA00023163"/>
    </source>
</evidence>
<dbReference type="Pfam" id="PF06870">
    <property type="entry name" value="RNA_pol_I_A49"/>
    <property type="match status" value="1"/>
</dbReference>
<evidence type="ECO:0000256" key="7">
    <source>
        <dbReference type="SAM" id="MobiDB-lite"/>
    </source>
</evidence>
<dbReference type="GO" id="GO:0005730">
    <property type="term" value="C:nucleolus"/>
    <property type="evidence" value="ECO:0007669"/>
    <property type="project" value="UniProtKB-SubCell"/>
</dbReference>
<keyword evidence="4" id="KW-0804">Transcription</keyword>
<comment type="caution">
    <text evidence="8">The sequence shown here is derived from an EMBL/GenBank/DDBJ whole genome shotgun (WGS) entry which is preliminary data.</text>
</comment>
<dbReference type="AlphaFoldDB" id="A0A9P4N6V7"/>
<evidence type="ECO:0000256" key="3">
    <source>
        <dbReference type="ARBA" id="ARBA00022478"/>
    </source>
</evidence>
<comment type="subcellular location">
    <subcellularLocation>
        <location evidence="1">Nucleus</location>
        <location evidence="1">Nucleolus</location>
    </subcellularLocation>
</comment>
<keyword evidence="9" id="KW-1185">Reference proteome</keyword>
<evidence type="ECO:0000256" key="1">
    <source>
        <dbReference type="ARBA" id="ARBA00004604"/>
    </source>
</evidence>
<accession>A0A9P4N6V7</accession>